<dbReference type="PROSITE" id="PS50929">
    <property type="entry name" value="ABC_TM1F"/>
    <property type="match status" value="1"/>
</dbReference>
<dbReference type="InterPro" id="IPR003439">
    <property type="entry name" value="ABC_transporter-like_ATP-bd"/>
</dbReference>
<dbReference type="PANTHER" id="PTHR24221">
    <property type="entry name" value="ATP-BINDING CASSETTE SUB-FAMILY B"/>
    <property type="match status" value="1"/>
</dbReference>
<feature type="transmembrane region" description="Helical" evidence="9">
    <location>
        <begin position="94"/>
        <end position="125"/>
    </location>
</feature>
<evidence type="ECO:0000256" key="9">
    <source>
        <dbReference type="SAM" id="Phobius"/>
    </source>
</evidence>
<dbReference type="InterPro" id="IPR011527">
    <property type="entry name" value="ABC1_TM_dom"/>
</dbReference>
<keyword evidence="6" id="KW-0067">ATP-binding</keyword>
<evidence type="ECO:0000256" key="3">
    <source>
        <dbReference type="ARBA" id="ARBA00022448"/>
    </source>
</evidence>
<dbReference type="InterPro" id="IPR027417">
    <property type="entry name" value="P-loop_NTPase"/>
</dbReference>
<dbReference type="PROSITE" id="PS50893">
    <property type="entry name" value="ABC_TRANSPORTER_2"/>
    <property type="match status" value="1"/>
</dbReference>
<name>A0AAD7LA66_QUISA</name>
<dbReference type="InterPro" id="IPR036640">
    <property type="entry name" value="ABC1_TM_sf"/>
</dbReference>
<dbReference type="AlphaFoldDB" id="A0AAD7LA66"/>
<evidence type="ECO:0000256" key="4">
    <source>
        <dbReference type="ARBA" id="ARBA00022692"/>
    </source>
</evidence>
<keyword evidence="3" id="KW-0813">Transport</keyword>
<dbReference type="SUPFAM" id="SSF90123">
    <property type="entry name" value="ABC transporter transmembrane region"/>
    <property type="match status" value="1"/>
</dbReference>
<dbReference type="PANTHER" id="PTHR24221:SF604">
    <property type="entry name" value="ABC TRANSPORTER B FAMILY MEMBER 9"/>
    <property type="match status" value="1"/>
</dbReference>
<keyword evidence="7 9" id="KW-1133">Transmembrane helix</keyword>
<proteinExistence type="inferred from homology"/>
<comment type="similarity">
    <text evidence="2">Belongs to the ABC transporter superfamily. ABCB family. Multidrug resistance exporter (TC 3.A.1.201) subfamily.</text>
</comment>
<evidence type="ECO:0000259" key="10">
    <source>
        <dbReference type="PROSITE" id="PS50893"/>
    </source>
</evidence>
<dbReference type="CDD" id="cd18578">
    <property type="entry name" value="ABC_6TM_Pgp_ABCB1_D2_like"/>
    <property type="match status" value="1"/>
</dbReference>
<dbReference type="Gene3D" id="3.40.50.300">
    <property type="entry name" value="P-loop containing nucleotide triphosphate hydrolases"/>
    <property type="match status" value="1"/>
</dbReference>
<dbReference type="GO" id="GO:0005886">
    <property type="term" value="C:plasma membrane"/>
    <property type="evidence" value="ECO:0007669"/>
    <property type="project" value="UniProtKB-ARBA"/>
</dbReference>
<reference evidence="12" key="1">
    <citation type="journal article" date="2023" name="Science">
        <title>Elucidation of the pathway for biosynthesis of saponin adjuvants from the soapbark tree.</title>
        <authorList>
            <person name="Reed J."/>
            <person name="Orme A."/>
            <person name="El-Demerdash A."/>
            <person name="Owen C."/>
            <person name="Martin L.B.B."/>
            <person name="Misra R.C."/>
            <person name="Kikuchi S."/>
            <person name="Rejzek M."/>
            <person name="Martin A.C."/>
            <person name="Harkess A."/>
            <person name="Leebens-Mack J."/>
            <person name="Louveau T."/>
            <person name="Stephenson M.J."/>
            <person name="Osbourn A."/>
        </authorList>
    </citation>
    <scope>NUCLEOTIDE SEQUENCE</scope>
    <source>
        <strain evidence="12">S10</strain>
    </source>
</reference>
<evidence type="ECO:0000256" key="5">
    <source>
        <dbReference type="ARBA" id="ARBA00022741"/>
    </source>
</evidence>
<feature type="transmembrane region" description="Helical" evidence="9">
    <location>
        <begin position="15"/>
        <end position="38"/>
    </location>
</feature>
<evidence type="ECO:0000313" key="13">
    <source>
        <dbReference type="Proteomes" id="UP001163823"/>
    </source>
</evidence>
<dbReference type="Pfam" id="PF00005">
    <property type="entry name" value="ABC_tran"/>
    <property type="match status" value="1"/>
</dbReference>
<gene>
    <name evidence="12" type="ORF">O6P43_026020</name>
</gene>
<dbReference type="EMBL" id="JARAOO010000010">
    <property type="protein sequence ID" value="KAJ7954439.1"/>
    <property type="molecule type" value="Genomic_DNA"/>
</dbReference>
<feature type="transmembrane region" description="Helical" evidence="9">
    <location>
        <begin position="238"/>
        <end position="256"/>
    </location>
</feature>
<sequence length="445" mass="48291">MFYEPPAQLWKDSKFWAFIYVGLGCVTLVALSVQNYFFGIAGGKLIKRIRSLSFEKIVHQEISWFDDPANSSGAIGARLSTDASTFRGLVGDSLALIVMNIATITAGLIIAFTANWMLAGAILVVTPLMPIQGYLQGKFLKGFSGDAKVMYEEASQVANDAVSSIRTVASFCAEQKVMDLYQQKCDGPEKQGVRLGLVSGEGFGFSFFILYCTNASCFYFGAYLVHHGKATFEEVFKVFFALTILAMGVSQTSAMAPDTNKAKDLTASIFEILDIKPTIDSSSNEGTTLKSIAGDIDFENTIALVGESGNGKSTVISLIQRFYNPDSVRVLLDGVDIKKFILSWLRHQIGLVGQDPILFNETIRVNIAYGKQGHATKDEIIAAARAANAHGFISSLSHGYDTSVGERGTQLFEGQKQRIAIARAILKNPKILLLDEATSALDAQS</sequence>
<feature type="domain" description="ABC transporter" evidence="10">
    <location>
        <begin position="270"/>
        <end position="445"/>
    </location>
</feature>
<organism evidence="12 13">
    <name type="scientific">Quillaja saponaria</name>
    <name type="common">Soap bark tree</name>
    <dbReference type="NCBI Taxonomy" id="32244"/>
    <lineage>
        <taxon>Eukaryota</taxon>
        <taxon>Viridiplantae</taxon>
        <taxon>Streptophyta</taxon>
        <taxon>Embryophyta</taxon>
        <taxon>Tracheophyta</taxon>
        <taxon>Spermatophyta</taxon>
        <taxon>Magnoliopsida</taxon>
        <taxon>eudicotyledons</taxon>
        <taxon>Gunneridae</taxon>
        <taxon>Pentapetalae</taxon>
        <taxon>rosids</taxon>
        <taxon>fabids</taxon>
        <taxon>Fabales</taxon>
        <taxon>Quillajaceae</taxon>
        <taxon>Quillaja</taxon>
    </lineage>
</organism>
<dbReference type="GO" id="GO:0140359">
    <property type="term" value="F:ABC-type transporter activity"/>
    <property type="evidence" value="ECO:0007669"/>
    <property type="project" value="InterPro"/>
</dbReference>
<evidence type="ECO:0000256" key="2">
    <source>
        <dbReference type="ARBA" id="ARBA00007577"/>
    </source>
</evidence>
<feature type="domain" description="ABC transmembrane type-1" evidence="11">
    <location>
        <begin position="1"/>
        <end position="261"/>
    </location>
</feature>
<comment type="subcellular location">
    <subcellularLocation>
        <location evidence="1">Membrane</location>
        <topology evidence="1">Multi-pass membrane protein</topology>
    </subcellularLocation>
</comment>
<keyword evidence="13" id="KW-1185">Reference proteome</keyword>
<protein>
    <submittedName>
        <fullName evidence="12">ABC transporter B family protein</fullName>
    </submittedName>
</protein>
<evidence type="ECO:0000313" key="12">
    <source>
        <dbReference type="EMBL" id="KAJ7954439.1"/>
    </source>
</evidence>
<dbReference type="KEGG" id="qsa:O6P43_026020"/>
<accession>A0AAD7LA66</accession>
<dbReference type="GO" id="GO:0016887">
    <property type="term" value="F:ATP hydrolysis activity"/>
    <property type="evidence" value="ECO:0007669"/>
    <property type="project" value="InterPro"/>
</dbReference>
<keyword evidence="8 9" id="KW-0472">Membrane</keyword>
<evidence type="ECO:0000256" key="1">
    <source>
        <dbReference type="ARBA" id="ARBA00004141"/>
    </source>
</evidence>
<keyword evidence="4 9" id="KW-0812">Transmembrane</keyword>
<dbReference type="GO" id="GO:0010329">
    <property type="term" value="F:auxin efflux transmembrane transporter activity"/>
    <property type="evidence" value="ECO:0007669"/>
    <property type="project" value="UniProtKB-ARBA"/>
</dbReference>
<evidence type="ECO:0000256" key="6">
    <source>
        <dbReference type="ARBA" id="ARBA00022840"/>
    </source>
</evidence>
<feature type="transmembrane region" description="Helical" evidence="9">
    <location>
        <begin position="203"/>
        <end position="226"/>
    </location>
</feature>
<dbReference type="SUPFAM" id="SSF52540">
    <property type="entry name" value="P-loop containing nucleoside triphosphate hydrolases"/>
    <property type="match status" value="1"/>
</dbReference>
<dbReference type="FunFam" id="1.20.1560.10:FF:000009">
    <property type="entry name" value="ABC transporter B family member 1"/>
    <property type="match status" value="1"/>
</dbReference>
<evidence type="ECO:0000259" key="11">
    <source>
        <dbReference type="PROSITE" id="PS50929"/>
    </source>
</evidence>
<keyword evidence="5" id="KW-0547">Nucleotide-binding</keyword>
<comment type="caution">
    <text evidence="12">The sequence shown here is derived from an EMBL/GenBank/DDBJ whole genome shotgun (WGS) entry which is preliminary data.</text>
</comment>
<dbReference type="InterPro" id="IPR039421">
    <property type="entry name" value="Type_1_exporter"/>
</dbReference>
<evidence type="ECO:0000256" key="7">
    <source>
        <dbReference type="ARBA" id="ARBA00022989"/>
    </source>
</evidence>
<dbReference type="GO" id="GO:0005524">
    <property type="term" value="F:ATP binding"/>
    <property type="evidence" value="ECO:0007669"/>
    <property type="project" value="UniProtKB-KW"/>
</dbReference>
<dbReference type="Proteomes" id="UP001163823">
    <property type="component" value="Chromosome 10"/>
</dbReference>
<dbReference type="Gene3D" id="1.20.1560.10">
    <property type="entry name" value="ABC transporter type 1, transmembrane domain"/>
    <property type="match status" value="1"/>
</dbReference>
<evidence type="ECO:0000256" key="8">
    <source>
        <dbReference type="ARBA" id="ARBA00023136"/>
    </source>
</evidence>
<dbReference type="Pfam" id="PF00664">
    <property type="entry name" value="ABC_membrane"/>
    <property type="match status" value="1"/>
</dbReference>